<dbReference type="EMBL" id="JANQDX010000006">
    <property type="protein sequence ID" value="KAL0922808.1"/>
    <property type="molecule type" value="Genomic_DNA"/>
</dbReference>
<proteinExistence type="predicted"/>
<dbReference type="Proteomes" id="UP001552299">
    <property type="component" value="Unassembled WGS sequence"/>
</dbReference>
<reference evidence="1 2" key="1">
    <citation type="journal article" date="2024" name="Plant Biotechnol. J.">
        <title>Dendrobium thyrsiflorum genome and its molecular insights into genes involved in important horticultural traits.</title>
        <authorList>
            <person name="Chen B."/>
            <person name="Wang J.Y."/>
            <person name="Zheng P.J."/>
            <person name="Li K.L."/>
            <person name="Liang Y.M."/>
            <person name="Chen X.F."/>
            <person name="Zhang C."/>
            <person name="Zhao X."/>
            <person name="He X."/>
            <person name="Zhang G.Q."/>
            <person name="Liu Z.J."/>
            <person name="Xu Q."/>
        </authorList>
    </citation>
    <scope>NUCLEOTIDE SEQUENCE [LARGE SCALE GENOMIC DNA]</scope>
    <source>
        <strain evidence="1">GZMU011</strain>
    </source>
</reference>
<sequence length="107" mass="11680">MQIMQGNFLSGVSDRKAHWIRNVVDKEGSSSGRDGTDDCEGLFEDLTSIDDRFTQAANKSILCFLFTHGSLQTIVPAKSSGTVLPALFTQLGQRSKRLSAAKQKGFL</sequence>
<gene>
    <name evidence="1" type="ORF">M5K25_006830</name>
</gene>
<evidence type="ECO:0000313" key="1">
    <source>
        <dbReference type="EMBL" id="KAL0922808.1"/>
    </source>
</evidence>
<name>A0ABD0VDR6_DENTH</name>
<keyword evidence="2" id="KW-1185">Reference proteome</keyword>
<accession>A0ABD0VDR6</accession>
<protein>
    <submittedName>
        <fullName evidence="1">Uncharacterized protein</fullName>
    </submittedName>
</protein>
<comment type="caution">
    <text evidence="1">The sequence shown here is derived from an EMBL/GenBank/DDBJ whole genome shotgun (WGS) entry which is preliminary data.</text>
</comment>
<dbReference type="AlphaFoldDB" id="A0ABD0VDR6"/>
<organism evidence="1 2">
    <name type="scientific">Dendrobium thyrsiflorum</name>
    <name type="common">Pinecone-like raceme dendrobium</name>
    <name type="synonym">Orchid</name>
    <dbReference type="NCBI Taxonomy" id="117978"/>
    <lineage>
        <taxon>Eukaryota</taxon>
        <taxon>Viridiplantae</taxon>
        <taxon>Streptophyta</taxon>
        <taxon>Embryophyta</taxon>
        <taxon>Tracheophyta</taxon>
        <taxon>Spermatophyta</taxon>
        <taxon>Magnoliopsida</taxon>
        <taxon>Liliopsida</taxon>
        <taxon>Asparagales</taxon>
        <taxon>Orchidaceae</taxon>
        <taxon>Epidendroideae</taxon>
        <taxon>Malaxideae</taxon>
        <taxon>Dendrobiinae</taxon>
        <taxon>Dendrobium</taxon>
    </lineage>
</organism>
<evidence type="ECO:0000313" key="2">
    <source>
        <dbReference type="Proteomes" id="UP001552299"/>
    </source>
</evidence>